<dbReference type="Gene3D" id="1.10.10.10">
    <property type="entry name" value="Winged helix-like DNA-binding domain superfamily/Winged helix DNA-binding domain"/>
    <property type="match status" value="1"/>
</dbReference>
<dbReference type="SUPFAM" id="SSF46785">
    <property type="entry name" value="Winged helix' DNA-binding domain"/>
    <property type="match status" value="1"/>
</dbReference>
<organism evidence="4 5">
    <name type="scientific">Ambrosiozyma monospora</name>
    <name type="common">Yeast</name>
    <name type="synonym">Endomycopsis monosporus</name>
    <dbReference type="NCBI Taxonomy" id="43982"/>
    <lineage>
        <taxon>Eukaryota</taxon>
        <taxon>Fungi</taxon>
        <taxon>Dikarya</taxon>
        <taxon>Ascomycota</taxon>
        <taxon>Saccharomycotina</taxon>
        <taxon>Pichiomycetes</taxon>
        <taxon>Pichiales</taxon>
        <taxon>Pichiaceae</taxon>
        <taxon>Ambrosiozyma</taxon>
    </lineage>
</organism>
<accession>A0A9W6Z1R1</accession>
<dbReference type="InterPro" id="IPR003150">
    <property type="entry name" value="DNA-bd_RFX"/>
</dbReference>
<reference evidence="4" key="1">
    <citation type="submission" date="2023-04" db="EMBL/GenBank/DDBJ databases">
        <title>Ambrosiozyma monospora NBRC 1965.</title>
        <authorList>
            <person name="Ichikawa N."/>
            <person name="Sato H."/>
            <person name="Tonouchi N."/>
        </authorList>
    </citation>
    <scope>NUCLEOTIDE SEQUENCE</scope>
    <source>
        <strain evidence="4">NBRC 1965</strain>
    </source>
</reference>
<feature type="region of interest" description="Disordered" evidence="2">
    <location>
        <begin position="1"/>
        <end position="32"/>
    </location>
</feature>
<feature type="domain" description="RFX-type winged-helix" evidence="3">
    <location>
        <begin position="353"/>
        <end position="435"/>
    </location>
</feature>
<dbReference type="EMBL" id="BSXU01003832">
    <property type="protein sequence ID" value="GMG40459.1"/>
    <property type="molecule type" value="Genomic_DNA"/>
</dbReference>
<sequence>MYSGPTSALNNTSNNINNKNFNTSAPNYNNNNNSSYNYSSYRPNMPNVKKEDDGSTTAAMQLDALHSNVNSMNVNVSQHPKTINELTPLQSSSSASGFGSYQSSSSTQHGHHHLNQLPDYLPQAVHPLFNPETAAAQSSHAVNYHDQYSEYVTSRPPAQSSYNDVNSSSSNTDYDSSRFLLRGHSISLPYHTHLQQQQQQAQPQRQSQSQGQQPQGQGQGQIQHQHHNSQQQQNSPLGTSPTNTLSNSVVSMNGNNLSANQDNTVGGDNDTYDDAQNTGAGEMRSNSTPIVTTVTKVPSQKSITNTNKYKKFKQKIIEGVQETIDKDINLADLAKYYKINSKSSLKERENFKNIFSIRCLMEIAYVTDTNERGTEVLRSSLYLIYHNLCNSLKVEPIGPSSIGKLIRITFPKVQTKRLGIRGQSKYHYTGIKLKDRYLKLVEQLDEGDSNLKLNSILITNLNLPKAALEKVELAFADFKKSESECKQYQTVGGLIPMNPDTETVFFALLSSLLEKHNTRLGVQQLLLNNNNQNFGYPQNYLLELLISNNFVIGLQRLVYKPEYKDLRHLLTQLANEYEGIYSRELKQLEPDTIDYKQRTKLARHFVDCLKAVVHVSEFTDELNYTLTTQTFKLLDDINSLKLEASIDEHLKAKLFKVTADESLFTSISKLVNDFKTFLATGDSAVMLPIEPTINLPLLHLIGSSRGYPQVYRFTQFLTGIATSFRNYRLSYICHTLDIISELVIKKVLKNPARSDNVKNWIIVFNYMKDWLQFFTESTYLKYLYYEQSLVDEDDRNDVH</sequence>
<evidence type="ECO:0000256" key="1">
    <source>
        <dbReference type="ARBA" id="ARBA00023125"/>
    </source>
</evidence>
<keyword evidence="1" id="KW-0238">DNA-binding</keyword>
<feature type="compositionally biased region" description="Low complexity" evidence="2">
    <location>
        <begin position="195"/>
        <end position="236"/>
    </location>
</feature>
<dbReference type="InterPro" id="IPR036388">
    <property type="entry name" value="WH-like_DNA-bd_sf"/>
</dbReference>
<feature type="compositionally biased region" description="Polar residues" evidence="2">
    <location>
        <begin position="274"/>
        <end position="286"/>
    </location>
</feature>
<feature type="region of interest" description="Disordered" evidence="2">
    <location>
        <begin position="87"/>
        <end position="115"/>
    </location>
</feature>
<dbReference type="PANTHER" id="PTHR12619:SF5">
    <property type="entry name" value="TRANSCRIPTION FACTOR RFX4"/>
    <property type="match status" value="1"/>
</dbReference>
<evidence type="ECO:0000259" key="3">
    <source>
        <dbReference type="PROSITE" id="PS51526"/>
    </source>
</evidence>
<evidence type="ECO:0000256" key="2">
    <source>
        <dbReference type="SAM" id="MobiDB-lite"/>
    </source>
</evidence>
<feature type="compositionally biased region" description="Low complexity" evidence="2">
    <location>
        <begin position="160"/>
        <end position="174"/>
    </location>
</feature>
<dbReference type="GO" id="GO:0000981">
    <property type="term" value="F:DNA-binding transcription factor activity, RNA polymerase II-specific"/>
    <property type="evidence" value="ECO:0007669"/>
    <property type="project" value="TreeGrafter"/>
</dbReference>
<dbReference type="InterPro" id="IPR036390">
    <property type="entry name" value="WH_DNA-bd_sf"/>
</dbReference>
<dbReference type="OrthoDB" id="4084610at2759"/>
<dbReference type="GO" id="GO:0000978">
    <property type="term" value="F:RNA polymerase II cis-regulatory region sequence-specific DNA binding"/>
    <property type="evidence" value="ECO:0007669"/>
    <property type="project" value="TreeGrafter"/>
</dbReference>
<feature type="region of interest" description="Disordered" evidence="2">
    <location>
        <begin position="152"/>
        <end position="176"/>
    </location>
</feature>
<feature type="region of interest" description="Disordered" evidence="2">
    <location>
        <begin position="193"/>
        <end position="286"/>
    </location>
</feature>
<feature type="compositionally biased region" description="Polar residues" evidence="2">
    <location>
        <begin position="237"/>
        <end position="266"/>
    </location>
</feature>
<name>A0A9W6Z1R1_AMBMO</name>
<proteinExistence type="predicted"/>
<dbReference type="PANTHER" id="PTHR12619">
    <property type="entry name" value="RFX TRANSCRIPTION FACTOR FAMILY"/>
    <property type="match status" value="1"/>
</dbReference>
<dbReference type="PROSITE" id="PS51526">
    <property type="entry name" value="RFX_DBD"/>
    <property type="match status" value="1"/>
</dbReference>
<evidence type="ECO:0000313" key="4">
    <source>
        <dbReference type="EMBL" id="GMG40459.1"/>
    </source>
</evidence>
<dbReference type="Proteomes" id="UP001165063">
    <property type="component" value="Unassembled WGS sequence"/>
</dbReference>
<dbReference type="AlphaFoldDB" id="A0A9W6Z1R1"/>
<keyword evidence="5" id="KW-1185">Reference proteome</keyword>
<dbReference type="InterPro" id="IPR039779">
    <property type="entry name" value="RFX-like"/>
</dbReference>
<dbReference type="Pfam" id="PF02257">
    <property type="entry name" value="RFX_DNA_binding"/>
    <property type="match status" value="1"/>
</dbReference>
<gene>
    <name evidence="4" type="ORF">Amon01_000620700</name>
</gene>
<evidence type="ECO:0000313" key="5">
    <source>
        <dbReference type="Proteomes" id="UP001165063"/>
    </source>
</evidence>
<comment type="caution">
    <text evidence="4">The sequence shown here is derived from an EMBL/GenBank/DDBJ whole genome shotgun (WGS) entry which is preliminary data.</text>
</comment>
<feature type="compositionally biased region" description="Low complexity" evidence="2">
    <location>
        <begin position="90"/>
        <end position="108"/>
    </location>
</feature>
<protein>
    <submittedName>
        <fullName evidence="4">Unnamed protein product</fullName>
    </submittedName>
</protein>